<evidence type="ECO:0000313" key="2">
    <source>
        <dbReference type="EMBL" id="AAS52917.2"/>
    </source>
</evidence>
<evidence type="ECO:0000256" key="1">
    <source>
        <dbReference type="SAM" id="MobiDB-lite"/>
    </source>
</evidence>
<dbReference type="SUPFAM" id="SSF56808">
    <property type="entry name" value="Ribosomal protein L1"/>
    <property type="match status" value="1"/>
</dbReference>
<dbReference type="HOGENOM" id="CLU_049748_0_0_1"/>
<reference evidence="3" key="2">
    <citation type="journal article" date="2013" name="G3 (Bethesda)">
        <title>Genomes of Ashbya fungi isolated from insects reveal four mating-type loci, numerous translocations, lack of transposons, and distinct gene duplications.</title>
        <authorList>
            <person name="Dietrich F.S."/>
            <person name="Voegeli S."/>
            <person name="Kuo S."/>
            <person name="Philippsen P."/>
        </authorList>
    </citation>
    <scope>GENOME REANNOTATION</scope>
    <source>
        <strain evidence="3">ATCC 10895 / CBS 109.51 / FGSC 9923 / NRRL Y-1056</strain>
    </source>
</reference>
<feature type="compositionally biased region" description="Low complexity" evidence="1">
    <location>
        <begin position="17"/>
        <end position="27"/>
    </location>
</feature>
<dbReference type="FunCoup" id="Q756L8">
    <property type="interactions" value="641"/>
</dbReference>
<keyword evidence="3" id="KW-1185">Reference proteome</keyword>
<feature type="region of interest" description="Disordered" evidence="1">
    <location>
        <begin position="1"/>
        <end position="57"/>
    </location>
</feature>
<dbReference type="GO" id="GO:0005730">
    <property type="term" value="C:nucleolus"/>
    <property type="evidence" value="ECO:0000318"/>
    <property type="project" value="GO_Central"/>
</dbReference>
<reference evidence="2 3" key="1">
    <citation type="journal article" date="2004" name="Science">
        <title>The Ashbya gossypii genome as a tool for mapping the ancient Saccharomyces cerevisiae genome.</title>
        <authorList>
            <person name="Dietrich F.S."/>
            <person name="Voegeli S."/>
            <person name="Brachat S."/>
            <person name="Lerch A."/>
            <person name="Gates K."/>
            <person name="Steiner S."/>
            <person name="Mohr C."/>
            <person name="Pohlmann R."/>
            <person name="Luedi P."/>
            <person name="Choi S."/>
            <person name="Wing R.A."/>
            <person name="Flavier A."/>
            <person name="Gaffney T.D."/>
            <person name="Philippsen P."/>
        </authorList>
    </citation>
    <scope>NUCLEOTIDE SEQUENCE [LARGE SCALE GENOMIC DNA]</scope>
    <source>
        <strain evidence="3">ATCC 10895 / CBS 109.51 / FGSC 9923 / NRRL Y-1056</strain>
    </source>
</reference>
<feature type="compositionally biased region" description="Polar residues" evidence="1">
    <location>
        <begin position="41"/>
        <end position="57"/>
    </location>
</feature>
<dbReference type="EMBL" id="AE016818">
    <property type="protein sequence ID" value="AAS52917.2"/>
    <property type="molecule type" value="Genomic_DNA"/>
</dbReference>
<dbReference type="KEGG" id="ago:AGOS_AER236C"/>
<evidence type="ECO:0000313" key="3">
    <source>
        <dbReference type="Proteomes" id="UP000000591"/>
    </source>
</evidence>
<dbReference type="STRING" id="284811.Q756L8"/>
<dbReference type="OrthoDB" id="10251727at2759"/>
<dbReference type="Proteomes" id="UP000000591">
    <property type="component" value="Chromosome V"/>
</dbReference>
<dbReference type="RefSeq" id="NP_985093.2">
    <property type="nucleotide sequence ID" value="NM_210447.2"/>
</dbReference>
<protein>
    <submittedName>
        <fullName evidence="2">AER236Cp</fullName>
    </submittedName>
</protein>
<dbReference type="GeneID" id="4621303"/>
<dbReference type="InterPro" id="IPR016095">
    <property type="entry name" value="Ribosomal_uL1_3-a/b-sand"/>
</dbReference>
<dbReference type="AlphaFoldDB" id="Q756L8"/>
<proteinExistence type="predicted"/>
<dbReference type="Pfam" id="PF00687">
    <property type="entry name" value="Ribosomal_L1"/>
    <property type="match status" value="1"/>
</dbReference>
<name>Q756L8_EREGS</name>
<dbReference type="eggNOG" id="KOG1685">
    <property type="taxonomic scope" value="Eukaryota"/>
</dbReference>
<dbReference type="InterPro" id="IPR028364">
    <property type="entry name" value="Ribosomal_uL1/biogenesis"/>
</dbReference>
<sequence>MSKSTASKPRKGRTSTGSNPKNSAAAAKKGKPSSSKKQRDAATTGTEAPAESQQTVEAQPAALELRITQAVQELTKYVSSKTTPESVLIDDSELTGQLQLIATSVRAYSKPGNLKPTLLAVKHSLFKPWKKASATAVKDFKVLLIMRDQDMDKVSDDALYESIEQAHGICIDKVISGHDLKTTYKAFEKRRALLSEFSLVLADDAIVSALPKLLGSKAYEKIQTTPVPIRTGKAGVFSMTTLANSVRRIFNERLPVLLPSGVTLNVHIGHLDWFTPEELTANVASLASQLIAAHPIRSLYLKSNNSPALPLYYSPAALQDATAAAAAAHVAGSSGTVSIDGVDLPLSSFDRALAQIANPDELPVVFAKQIARAKRSQENLPELGSANKRSKQ</sequence>
<dbReference type="GO" id="GO:0003723">
    <property type="term" value="F:RNA binding"/>
    <property type="evidence" value="ECO:0000318"/>
    <property type="project" value="GO_Central"/>
</dbReference>
<dbReference type="Gene3D" id="3.40.50.790">
    <property type="match status" value="1"/>
</dbReference>
<gene>
    <name evidence="2" type="ORF">AGOS_AER236C</name>
</gene>
<dbReference type="InterPro" id="IPR023674">
    <property type="entry name" value="Ribosomal_uL1-like"/>
</dbReference>
<accession>Q756L8</accession>
<dbReference type="InParanoid" id="Q756L8"/>
<organism evidence="2 3">
    <name type="scientific">Eremothecium gossypii (strain ATCC 10895 / CBS 109.51 / FGSC 9923 / NRRL Y-1056)</name>
    <name type="common">Yeast</name>
    <name type="synonym">Ashbya gossypii</name>
    <dbReference type="NCBI Taxonomy" id="284811"/>
    <lineage>
        <taxon>Eukaryota</taxon>
        <taxon>Fungi</taxon>
        <taxon>Dikarya</taxon>
        <taxon>Ascomycota</taxon>
        <taxon>Saccharomycotina</taxon>
        <taxon>Saccharomycetes</taxon>
        <taxon>Saccharomycetales</taxon>
        <taxon>Saccharomycetaceae</taxon>
        <taxon>Eremothecium</taxon>
    </lineage>
</organism>